<proteinExistence type="predicted"/>
<dbReference type="EMBL" id="GECZ01028779">
    <property type="protein sequence ID" value="JAS40990.1"/>
    <property type="molecule type" value="Transcribed_RNA"/>
</dbReference>
<dbReference type="AlphaFoldDB" id="A0A1B6ESZ7"/>
<gene>
    <name evidence="1" type="ORF">g.1527</name>
</gene>
<feature type="non-terminal residue" evidence="1">
    <location>
        <position position="125"/>
    </location>
</feature>
<name>A0A1B6ESZ7_9HEMI</name>
<organism evidence="1">
    <name type="scientific">Cuerna arida</name>
    <dbReference type="NCBI Taxonomy" id="1464854"/>
    <lineage>
        <taxon>Eukaryota</taxon>
        <taxon>Metazoa</taxon>
        <taxon>Ecdysozoa</taxon>
        <taxon>Arthropoda</taxon>
        <taxon>Hexapoda</taxon>
        <taxon>Insecta</taxon>
        <taxon>Pterygota</taxon>
        <taxon>Neoptera</taxon>
        <taxon>Paraneoptera</taxon>
        <taxon>Hemiptera</taxon>
        <taxon>Auchenorrhyncha</taxon>
        <taxon>Membracoidea</taxon>
        <taxon>Cicadellidae</taxon>
        <taxon>Cicadellinae</taxon>
        <taxon>Proconiini</taxon>
        <taxon>Cuerna</taxon>
    </lineage>
</organism>
<feature type="non-terminal residue" evidence="1">
    <location>
        <position position="1"/>
    </location>
</feature>
<reference evidence="1" key="1">
    <citation type="submission" date="2015-11" db="EMBL/GenBank/DDBJ databases">
        <title>De novo transcriptome assembly of four potential Pierce s Disease insect vectors from Arizona vineyards.</title>
        <authorList>
            <person name="Tassone E.E."/>
        </authorList>
    </citation>
    <scope>NUCLEOTIDE SEQUENCE</scope>
</reference>
<evidence type="ECO:0000313" key="1">
    <source>
        <dbReference type="EMBL" id="JAS40990.1"/>
    </source>
</evidence>
<protein>
    <submittedName>
        <fullName evidence="1">Uncharacterized protein</fullName>
    </submittedName>
</protein>
<accession>A0A1B6ESZ7</accession>
<sequence>SIIRSESEEAFMNNQYHYDNDSELSGKPEYDDYKVKESIRAHTPKRVSFSNEFLYDDKSDPDIRLDTSEKPISPDETKLLYESKNKGYTSLNVGKVMLSPDLKKEDLKQNLVQDDNSGSITSETQ</sequence>